<dbReference type="GeneID" id="9622445"/>
<evidence type="ECO:0000256" key="6">
    <source>
        <dbReference type="SAM" id="Phobius"/>
    </source>
</evidence>
<evidence type="ECO:0000256" key="1">
    <source>
        <dbReference type="ARBA" id="ARBA00012346"/>
    </source>
</evidence>
<evidence type="ECO:0000256" key="2">
    <source>
        <dbReference type="ARBA" id="ARBA00023239"/>
    </source>
</evidence>
<feature type="binding site" evidence="4">
    <location>
        <position position="292"/>
    </location>
    <ligand>
        <name>substrate</name>
    </ligand>
</feature>
<dbReference type="PANTHER" id="PTHR12935">
    <property type="entry name" value="GAMMA-GLUTAMYLCYCLOTRANSFERASE"/>
    <property type="match status" value="1"/>
</dbReference>
<proteinExistence type="predicted"/>
<dbReference type="SUPFAM" id="SSF110857">
    <property type="entry name" value="Gamma-glutamyl cyclotransferase-like"/>
    <property type="match status" value="1"/>
</dbReference>
<feature type="transmembrane region" description="Helical" evidence="6">
    <location>
        <begin position="335"/>
        <end position="353"/>
    </location>
</feature>
<dbReference type="AlphaFoldDB" id="D8U4G3"/>
<feature type="compositionally biased region" description="Low complexity" evidence="5">
    <location>
        <begin position="67"/>
        <end position="79"/>
    </location>
</feature>
<evidence type="ECO:0000256" key="3">
    <source>
        <dbReference type="PIRSR" id="PIRSR617939-1"/>
    </source>
</evidence>
<dbReference type="Pfam" id="PF13772">
    <property type="entry name" value="AIG2_2"/>
    <property type="match status" value="1"/>
</dbReference>
<organism evidence="8">
    <name type="scientific">Volvox carteri f. nagariensis</name>
    <dbReference type="NCBI Taxonomy" id="3068"/>
    <lineage>
        <taxon>Eukaryota</taxon>
        <taxon>Viridiplantae</taxon>
        <taxon>Chlorophyta</taxon>
        <taxon>core chlorophytes</taxon>
        <taxon>Chlorophyceae</taxon>
        <taxon>CS clade</taxon>
        <taxon>Chlamydomonadales</taxon>
        <taxon>Volvocaceae</taxon>
        <taxon>Volvox</taxon>
    </lineage>
</organism>
<evidence type="ECO:0000256" key="5">
    <source>
        <dbReference type="SAM" id="MobiDB-lite"/>
    </source>
</evidence>
<name>D8U4G3_VOLCA</name>
<dbReference type="Proteomes" id="UP000001058">
    <property type="component" value="Unassembled WGS sequence"/>
</dbReference>
<evidence type="ECO:0000313" key="7">
    <source>
        <dbReference type="EMBL" id="EFJ45496.1"/>
    </source>
</evidence>
<dbReference type="CDD" id="cd06661">
    <property type="entry name" value="GGCT_like"/>
    <property type="match status" value="1"/>
</dbReference>
<dbReference type="OrthoDB" id="2017317at2759"/>
<dbReference type="InterPro" id="IPR036568">
    <property type="entry name" value="GGCT-like_sf"/>
</dbReference>
<keyword evidence="6" id="KW-0812">Transmembrane</keyword>
<feature type="region of interest" description="Disordered" evidence="5">
    <location>
        <begin position="50"/>
        <end position="152"/>
    </location>
</feature>
<dbReference type="EMBL" id="GL378357">
    <property type="protein sequence ID" value="EFJ45496.1"/>
    <property type="molecule type" value="Genomic_DNA"/>
</dbReference>
<keyword evidence="6" id="KW-0472">Membrane</keyword>
<dbReference type="PANTHER" id="PTHR12935:SF0">
    <property type="entry name" value="GAMMA-GLUTAMYLCYCLOTRANSFERASE"/>
    <property type="match status" value="1"/>
</dbReference>
<evidence type="ECO:0000313" key="8">
    <source>
        <dbReference type="Proteomes" id="UP000001058"/>
    </source>
</evidence>
<dbReference type="RefSeq" id="XP_002953523.1">
    <property type="nucleotide sequence ID" value="XM_002953477.1"/>
</dbReference>
<keyword evidence="2" id="KW-0456">Lyase</keyword>
<keyword evidence="6" id="KW-1133">Transmembrane helix</keyword>
<feature type="compositionally biased region" description="Pro residues" evidence="5">
    <location>
        <begin position="138"/>
        <end position="149"/>
    </location>
</feature>
<gene>
    <name evidence="7" type="ORF">VOLCADRAFT_94220</name>
</gene>
<protein>
    <recommendedName>
        <fullName evidence="1">gamma-glutamylcyclotransferase</fullName>
        <ecNumber evidence="1">4.3.2.9</ecNumber>
    </recommendedName>
</protein>
<keyword evidence="8" id="KW-1185">Reference proteome</keyword>
<dbReference type="KEGG" id="vcn:VOLCADRAFT_94220"/>
<reference evidence="7 8" key="1">
    <citation type="journal article" date="2010" name="Science">
        <title>Genomic analysis of organismal complexity in the multicellular green alga Volvox carteri.</title>
        <authorList>
            <person name="Prochnik S.E."/>
            <person name="Umen J."/>
            <person name="Nedelcu A.M."/>
            <person name="Hallmann A."/>
            <person name="Miller S.M."/>
            <person name="Nishii I."/>
            <person name="Ferris P."/>
            <person name="Kuo A."/>
            <person name="Mitros T."/>
            <person name="Fritz-Laylin L.K."/>
            <person name="Hellsten U."/>
            <person name="Chapman J."/>
            <person name="Simakov O."/>
            <person name="Rensing S.A."/>
            <person name="Terry A."/>
            <person name="Pangilinan J."/>
            <person name="Kapitonov V."/>
            <person name="Jurka J."/>
            <person name="Salamov A."/>
            <person name="Shapiro H."/>
            <person name="Schmutz J."/>
            <person name="Grimwood J."/>
            <person name="Lindquist E."/>
            <person name="Lucas S."/>
            <person name="Grigoriev I.V."/>
            <person name="Schmitt R."/>
            <person name="Kirk D."/>
            <person name="Rokhsar D.S."/>
        </authorList>
    </citation>
    <scope>NUCLEOTIDE SEQUENCE [LARGE SCALE GENOMIC DNA]</scope>
    <source>
        <strain evidence="8">f. Nagariensis / Eve</strain>
    </source>
</reference>
<dbReference type="GO" id="GO:0003839">
    <property type="term" value="F:gamma-glutamylcyclotransferase activity"/>
    <property type="evidence" value="ECO:0007669"/>
    <property type="project" value="UniProtKB-EC"/>
</dbReference>
<accession>D8U4G3</accession>
<dbReference type="Gene3D" id="3.10.490.10">
    <property type="entry name" value="Gamma-glutamyl cyclotransferase-like"/>
    <property type="match status" value="1"/>
</dbReference>
<dbReference type="InParanoid" id="D8U4G3"/>
<dbReference type="eggNOG" id="ENOG502SGHF">
    <property type="taxonomic scope" value="Eukaryota"/>
</dbReference>
<dbReference type="InterPro" id="IPR013024">
    <property type="entry name" value="GGCT-like"/>
</dbReference>
<dbReference type="EC" id="4.3.2.9" evidence="1"/>
<feature type="compositionally biased region" description="Low complexity" evidence="5">
    <location>
        <begin position="115"/>
        <end position="126"/>
    </location>
</feature>
<dbReference type="InterPro" id="IPR017939">
    <property type="entry name" value="G-Glutamylcylcotransferase"/>
</dbReference>
<feature type="active site" description="Proton acceptor" evidence="3">
    <location>
        <position position="251"/>
    </location>
</feature>
<sequence length="355" mass="38559">MHPPQQCVSNHQHHDHSWYHLSVAHQQSRTCLARAQRGRGAGRAMSAWAWPGPLSWRDGSAKQGQDPSTRSPSPSSSARVPPPPQPVTAGQRGESLNGGGTAEPIGDTHAGGTGTITATNTSGNSGDRQPTATQPAAGPNPQPRLPPRQPQLQASGADTVITFAYGANMNFLTLARREVRVLSRDPAFVVDPSIRLMFKHQGGYATLERAEEGGKTAEGKEEPRFRPYDGRVHGVLYRVTRADFEKLAKREGGYIVQEVQVQTYDGSQYTALAFVSNPLFKLPAEVLPAEKYLARVREGARDNYLDPAYQAFLSGISTVPGAGLGSEYYNTPSKYMGYSFLVVVALITLAFFFQH</sequence>
<evidence type="ECO:0000256" key="4">
    <source>
        <dbReference type="PIRSR" id="PIRSR617939-2"/>
    </source>
</evidence>